<accession>A0A1V0A2Y1</accession>
<dbReference type="PANTHER" id="PTHR42879:SF6">
    <property type="entry name" value="NADPH-DEPENDENT REDUCTASE BACG"/>
    <property type="match status" value="1"/>
</dbReference>
<evidence type="ECO:0000256" key="3">
    <source>
        <dbReference type="RuleBase" id="RU000363"/>
    </source>
</evidence>
<dbReference type="EMBL" id="CP017717">
    <property type="protein sequence ID" value="AQZ64563.1"/>
    <property type="molecule type" value="Genomic_DNA"/>
</dbReference>
<dbReference type="SUPFAM" id="SSF51735">
    <property type="entry name" value="NAD(P)-binding Rossmann-fold domains"/>
    <property type="match status" value="1"/>
</dbReference>
<dbReference type="Pfam" id="PF00106">
    <property type="entry name" value="adh_short"/>
    <property type="match status" value="1"/>
</dbReference>
<dbReference type="KEGG" id="noa:BKM31_26640"/>
<dbReference type="InterPro" id="IPR050259">
    <property type="entry name" value="SDR"/>
</dbReference>
<dbReference type="Gene3D" id="3.40.50.720">
    <property type="entry name" value="NAD(P)-binding Rossmann-like Domain"/>
    <property type="match status" value="1"/>
</dbReference>
<dbReference type="AlphaFoldDB" id="A0A1V0A2Y1"/>
<comment type="similarity">
    <text evidence="1 3">Belongs to the short-chain dehydrogenases/reductases (SDR) family.</text>
</comment>
<evidence type="ECO:0000256" key="1">
    <source>
        <dbReference type="ARBA" id="ARBA00006484"/>
    </source>
</evidence>
<sequence>MDLRLTGKRALVTGSSSGLGAAIAKALADEGADVVVHGRDRTRTEAVAKAVRAAGGGAAVAIGDLATDEGAAAVAAAALAGGPIDILVNNAGAYPHASWKEATAADWSRTYEINVVSAVRMILRVVPRMHERGWGRVIQIGGGLALQPGADLPHYTATLAARHNLTVSLARELKGTGITANTVAPGAILVDSVQELLTGLAPARGWGETWAEIERNAIEELAPNDMGRMGRPEEIAAAVLYLSGPLADYVTGTTLRVDGGAIRGVH</sequence>
<dbReference type="GO" id="GO:0016491">
    <property type="term" value="F:oxidoreductase activity"/>
    <property type="evidence" value="ECO:0007669"/>
    <property type="project" value="UniProtKB-KW"/>
</dbReference>
<dbReference type="OrthoDB" id="9793325at2"/>
<dbReference type="RefSeq" id="WP_080040807.1">
    <property type="nucleotide sequence ID" value="NZ_CP017717.1"/>
</dbReference>
<dbReference type="InterPro" id="IPR002347">
    <property type="entry name" value="SDR_fam"/>
</dbReference>
<dbReference type="PRINTS" id="PR00080">
    <property type="entry name" value="SDRFAMILY"/>
</dbReference>
<dbReference type="PANTHER" id="PTHR42879">
    <property type="entry name" value="3-OXOACYL-(ACYL-CARRIER-PROTEIN) REDUCTASE"/>
    <property type="match status" value="1"/>
</dbReference>
<proteinExistence type="inferred from homology"/>
<keyword evidence="5" id="KW-1185">Reference proteome</keyword>
<organism evidence="4 5">
    <name type="scientific">[Actinomadura] parvosata subsp. kistnae</name>
    <dbReference type="NCBI Taxonomy" id="1909395"/>
    <lineage>
        <taxon>Bacteria</taxon>
        <taxon>Bacillati</taxon>
        <taxon>Actinomycetota</taxon>
        <taxon>Actinomycetes</taxon>
        <taxon>Streptosporangiales</taxon>
        <taxon>Streptosporangiaceae</taxon>
        <taxon>Nonomuraea</taxon>
    </lineage>
</organism>
<dbReference type="Proteomes" id="UP000190797">
    <property type="component" value="Chromosome"/>
</dbReference>
<gene>
    <name evidence="4" type="ORF">BKM31_26640</name>
</gene>
<protein>
    <submittedName>
        <fullName evidence="4">Short-chain dehydrogenase</fullName>
    </submittedName>
</protein>
<dbReference type="STRING" id="1909395.BKM31_26640"/>
<reference evidence="5" key="1">
    <citation type="journal article" date="2017" name="Med. Chem. Commun.">
        <title>Nonomuraea sp. ATCC 55076 harbours the largest actinomycete chromosome to date and the kistamicin biosynthetic gene cluster.</title>
        <authorList>
            <person name="Nazari B."/>
            <person name="Forneris C.C."/>
            <person name="Gibson M.I."/>
            <person name="Moon K."/>
            <person name="Schramma K.R."/>
            <person name="Seyedsayamdost M.R."/>
        </authorList>
    </citation>
    <scope>NUCLEOTIDE SEQUENCE [LARGE SCALE GENOMIC DNA]</scope>
    <source>
        <strain evidence="5">ATCC 55076</strain>
    </source>
</reference>
<dbReference type="InterPro" id="IPR036291">
    <property type="entry name" value="NAD(P)-bd_dom_sf"/>
</dbReference>
<evidence type="ECO:0000313" key="4">
    <source>
        <dbReference type="EMBL" id="AQZ64563.1"/>
    </source>
</evidence>
<evidence type="ECO:0000313" key="5">
    <source>
        <dbReference type="Proteomes" id="UP000190797"/>
    </source>
</evidence>
<keyword evidence="2" id="KW-0560">Oxidoreductase</keyword>
<name>A0A1V0A2Y1_9ACTN</name>
<dbReference type="FunFam" id="3.40.50.720:FF:000084">
    <property type="entry name" value="Short-chain dehydrogenase reductase"/>
    <property type="match status" value="1"/>
</dbReference>
<evidence type="ECO:0000256" key="2">
    <source>
        <dbReference type="ARBA" id="ARBA00023002"/>
    </source>
</evidence>
<dbReference type="PRINTS" id="PR00081">
    <property type="entry name" value="GDHRDH"/>
</dbReference>